<comment type="caution">
    <text evidence="1">The sequence shown here is derived from an EMBL/GenBank/DDBJ whole genome shotgun (WGS) entry which is preliminary data.</text>
</comment>
<dbReference type="EMBL" id="CABFNO020001240">
    <property type="protein sequence ID" value="CAG9971785.1"/>
    <property type="molecule type" value="Genomic_DNA"/>
</dbReference>
<protein>
    <submittedName>
        <fullName evidence="1">Uncharacterized protein</fullName>
    </submittedName>
</protein>
<organism evidence="1 2">
    <name type="scientific">Clonostachys byssicola</name>
    <dbReference type="NCBI Taxonomy" id="160290"/>
    <lineage>
        <taxon>Eukaryota</taxon>
        <taxon>Fungi</taxon>
        <taxon>Dikarya</taxon>
        <taxon>Ascomycota</taxon>
        <taxon>Pezizomycotina</taxon>
        <taxon>Sordariomycetes</taxon>
        <taxon>Hypocreomycetidae</taxon>
        <taxon>Hypocreales</taxon>
        <taxon>Bionectriaceae</taxon>
        <taxon>Clonostachys</taxon>
    </lineage>
</organism>
<accession>A0A9N9U1K6</accession>
<proteinExistence type="predicted"/>
<evidence type="ECO:0000313" key="2">
    <source>
        <dbReference type="Proteomes" id="UP000754883"/>
    </source>
</evidence>
<reference evidence="1" key="1">
    <citation type="submission" date="2021-10" db="EMBL/GenBank/DDBJ databases">
        <authorList>
            <person name="Piombo E."/>
        </authorList>
    </citation>
    <scope>NUCLEOTIDE SEQUENCE</scope>
</reference>
<sequence length="74" mass="8311">MSGVWWHRPGSILALQYENDCQQRWYLSKESSVKMPDVYPTKDGHIPFSDQSQLSSGFATGYPIEAALVLPSAH</sequence>
<dbReference type="Proteomes" id="UP000754883">
    <property type="component" value="Unassembled WGS sequence"/>
</dbReference>
<name>A0A9N9U1K6_9HYPO</name>
<dbReference type="AlphaFoldDB" id="A0A9N9U1K6"/>
<keyword evidence="2" id="KW-1185">Reference proteome</keyword>
<evidence type="ECO:0000313" key="1">
    <source>
        <dbReference type="EMBL" id="CAG9971785.1"/>
    </source>
</evidence>
<gene>
    <name evidence="1" type="ORF">CBYS24578_00000695</name>
</gene>